<dbReference type="eggNOG" id="ENOG5032S8N">
    <property type="taxonomic scope" value="Bacteria"/>
</dbReference>
<proteinExistence type="predicted"/>
<dbReference type="RefSeq" id="WP_011244452.1">
    <property type="nucleotide sequence ID" value="NC_006576.1"/>
</dbReference>
<sequence length="113" mass="13101">MRAWIQGNVLYIHEEDAPTYRKTGGMVRNSYFWALKSIAARARRDRPWEFEAEIWPALQRMLLSFLESGYLSLTEVQLSFKTDQPIPENLRSVSTCLEESQDGEEAASDRKSQ</sequence>
<evidence type="ECO:0000313" key="2">
    <source>
        <dbReference type="Proteomes" id="UP000001175"/>
    </source>
</evidence>
<accession>A0A0H3K8C9</accession>
<dbReference type="KEGG" id="syc:syc2142_c"/>
<evidence type="ECO:0000313" key="1">
    <source>
        <dbReference type="EMBL" id="BAD80332.1"/>
    </source>
</evidence>
<protein>
    <submittedName>
        <fullName evidence="1">Uncharacterized protein</fullName>
    </submittedName>
</protein>
<name>A0A0H3K8C9_SYNP6</name>
<gene>
    <name evidence="1" type="ordered locus">syc2142_c</name>
</gene>
<dbReference type="AlphaFoldDB" id="A0A0H3K8C9"/>
<reference evidence="1 2" key="1">
    <citation type="journal article" date="2007" name="Photosyn. Res.">
        <title>Complete nucleotide sequence of the freshwater unicellular cyanobacterium Synechococcus elongatus PCC 6301 chromosome: gene content and organization.</title>
        <authorList>
            <person name="Sugita C."/>
            <person name="Ogata K."/>
            <person name="Shikata M."/>
            <person name="Jikuya H."/>
            <person name="Takano J."/>
            <person name="Furumichi M."/>
            <person name="Kanehisa M."/>
            <person name="Omata T."/>
            <person name="Sugiura M."/>
            <person name="Sugita M."/>
        </authorList>
    </citation>
    <scope>NUCLEOTIDE SEQUENCE [LARGE SCALE GENOMIC DNA]</scope>
    <source>
        <strain evidence="2">ATCC 27144 / PCC 6301 / SAUG 1402/1</strain>
    </source>
</reference>
<organism evidence="1 2">
    <name type="scientific">Synechococcus sp. (strain ATCC 27144 / PCC 6301 / SAUG 1402/1)</name>
    <name type="common">Anacystis nidulans</name>
    <dbReference type="NCBI Taxonomy" id="269084"/>
    <lineage>
        <taxon>Bacteria</taxon>
        <taxon>Bacillati</taxon>
        <taxon>Cyanobacteriota</taxon>
        <taxon>Cyanophyceae</taxon>
        <taxon>Synechococcales</taxon>
        <taxon>Synechococcaceae</taxon>
        <taxon>Synechococcus</taxon>
    </lineage>
</organism>
<dbReference type="EMBL" id="AP008231">
    <property type="protein sequence ID" value="BAD80332.1"/>
    <property type="molecule type" value="Genomic_DNA"/>
</dbReference>
<dbReference type="Proteomes" id="UP000001175">
    <property type="component" value="Chromosome"/>
</dbReference>